<evidence type="ECO:0000256" key="5">
    <source>
        <dbReference type="SAM" id="Phobius"/>
    </source>
</evidence>
<accession>A0A432ZPC1</accession>
<comment type="subcellular location">
    <subcellularLocation>
        <location evidence="1">Membrane</location>
        <topology evidence="1">Multi-pass membrane protein</topology>
    </subcellularLocation>
</comment>
<dbReference type="GO" id="GO:0006874">
    <property type="term" value="P:intracellular calcium ion homeostasis"/>
    <property type="evidence" value="ECO:0007669"/>
    <property type="project" value="TreeGrafter"/>
</dbReference>
<dbReference type="Proteomes" id="UP000287996">
    <property type="component" value="Unassembled WGS sequence"/>
</dbReference>
<evidence type="ECO:0000256" key="2">
    <source>
        <dbReference type="ARBA" id="ARBA00022692"/>
    </source>
</evidence>
<feature type="transmembrane region" description="Helical" evidence="5">
    <location>
        <begin position="269"/>
        <end position="288"/>
    </location>
</feature>
<dbReference type="InterPro" id="IPR004837">
    <property type="entry name" value="NaCa_Exmemb"/>
</dbReference>
<dbReference type="GO" id="GO:0008273">
    <property type="term" value="F:calcium, potassium:sodium antiporter activity"/>
    <property type="evidence" value="ECO:0007669"/>
    <property type="project" value="TreeGrafter"/>
</dbReference>
<feature type="transmembrane region" description="Helical" evidence="5">
    <location>
        <begin position="242"/>
        <end position="260"/>
    </location>
</feature>
<dbReference type="NCBIfam" id="TIGR00367">
    <property type="entry name" value="calcium/sodium antiporter"/>
    <property type="match status" value="1"/>
</dbReference>
<dbReference type="RefSeq" id="WP_126842272.1">
    <property type="nucleotide sequence ID" value="NZ_PIQH01000008.1"/>
</dbReference>
<comment type="caution">
    <text evidence="7">The sequence shown here is derived from an EMBL/GenBank/DDBJ whole genome shotgun (WGS) entry which is preliminary data.</text>
</comment>
<evidence type="ECO:0000313" key="8">
    <source>
        <dbReference type="Proteomes" id="UP000287996"/>
    </source>
</evidence>
<dbReference type="InterPro" id="IPR044880">
    <property type="entry name" value="NCX_ion-bd_dom_sf"/>
</dbReference>
<feature type="transmembrane region" description="Helical" evidence="5">
    <location>
        <begin position="300"/>
        <end position="317"/>
    </location>
</feature>
<evidence type="ECO:0000256" key="1">
    <source>
        <dbReference type="ARBA" id="ARBA00004141"/>
    </source>
</evidence>
<feature type="transmembrane region" description="Helical" evidence="5">
    <location>
        <begin position="208"/>
        <end position="230"/>
    </location>
</feature>
<protein>
    <submittedName>
        <fullName evidence="7">Calcium/sodium antiporter</fullName>
    </submittedName>
</protein>
<feature type="domain" description="Sodium/calcium exchanger membrane region" evidence="6">
    <location>
        <begin position="4"/>
        <end position="144"/>
    </location>
</feature>
<organism evidence="7 8">
    <name type="scientific">Idiomarina tyrosinivorans</name>
    <dbReference type="NCBI Taxonomy" id="1445662"/>
    <lineage>
        <taxon>Bacteria</taxon>
        <taxon>Pseudomonadati</taxon>
        <taxon>Pseudomonadota</taxon>
        <taxon>Gammaproteobacteria</taxon>
        <taxon>Alteromonadales</taxon>
        <taxon>Idiomarinaceae</taxon>
        <taxon>Idiomarina</taxon>
    </lineage>
</organism>
<dbReference type="AlphaFoldDB" id="A0A432ZPC1"/>
<keyword evidence="3 5" id="KW-1133">Transmembrane helix</keyword>
<evidence type="ECO:0000256" key="3">
    <source>
        <dbReference type="ARBA" id="ARBA00022989"/>
    </source>
</evidence>
<keyword evidence="4 5" id="KW-0472">Membrane</keyword>
<evidence type="ECO:0000256" key="4">
    <source>
        <dbReference type="ARBA" id="ARBA00023136"/>
    </source>
</evidence>
<feature type="domain" description="Sodium/calcium exchanger membrane region" evidence="6">
    <location>
        <begin position="173"/>
        <end position="317"/>
    </location>
</feature>
<dbReference type="GO" id="GO:0005886">
    <property type="term" value="C:plasma membrane"/>
    <property type="evidence" value="ECO:0007669"/>
    <property type="project" value="TreeGrafter"/>
</dbReference>
<dbReference type="Pfam" id="PF01699">
    <property type="entry name" value="Na_Ca_ex"/>
    <property type="match status" value="2"/>
</dbReference>
<evidence type="ECO:0000313" key="7">
    <source>
        <dbReference type="EMBL" id="RUO79765.1"/>
    </source>
</evidence>
<dbReference type="OrthoDB" id="9794225at2"/>
<reference evidence="7 8" key="1">
    <citation type="journal article" date="2011" name="Front. Microbiol.">
        <title>Genomic signatures of strain selection and enhancement in Bacillus atrophaeus var. globigii, a historical biowarfare simulant.</title>
        <authorList>
            <person name="Gibbons H.S."/>
            <person name="Broomall S.M."/>
            <person name="McNew L.A."/>
            <person name="Daligault H."/>
            <person name="Chapman C."/>
            <person name="Bruce D."/>
            <person name="Karavis M."/>
            <person name="Krepps M."/>
            <person name="McGregor P.A."/>
            <person name="Hong C."/>
            <person name="Park K.H."/>
            <person name="Akmal A."/>
            <person name="Feldman A."/>
            <person name="Lin J.S."/>
            <person name="Chang W.E."/>
            <person name="Higgs B.W."/>
            <person name="Demirev P."/>
            <person name="Lindquist J."/>
            <person name="Liem A."/>
            <person name="Fochler E."/>
            <person name="Read T.D."/>
            <person name="Tapia R."/>
            <person name="Johnson S."/>
            <person name="Bishop-Lilly K.A."/>
            <person name="Detter C."/>
            <person name="Han C."/>
            <person name="Sozhamannan S."/>
            <person name="Rosenzweig C.N."/>
            <person name="Skowronski E.W."/>
        </authorList>
    </citation>
    <scope>NUCLEOTIDE SEQUENCE [LARGE SCALE GENOMIC DNA]</scope>
    <source>
        <strain evidence="7 8">CC-PW-9</strain>
    </source>
</reference>
<dbReference type="PANTHER" id="PTHR10846:SF8">
    <property type="entry name" value="INNER MEMBRANE PROTEIN YRBG"/>
    <property type="match status" value="1"/>
</dbReference>
<dbReference type="Gene3D" id="6.10.280.80">
    <property type="entry name" value="NCX, peripheral helical region"/>
    <property type="match status" value="1"/>
</dbReference>
<keyword evidence="2 5" id="KW-0812">Transmembrane</keyword>
<name>A0A432ZPC1_9GAMM</name>
<dbReference type="EMBL" id="PIQH01000008">
    <property type="protein sequence ID" value="RUO79765.1"/>
    <property type="molecule type" value="Genomic_DNA"/>
</dbReference>
<feature type="transmembrane region" description="Helical" evidence="5">
    <location>
        <begin position="105"/>
        <end position="122"/>
    </location>
</feature>
<keyword evidence="8" id="KW-1185">Reference proteome</keyword>
<dbReference type="Gene3D" id="1.20.1420.30">
    <property type="entry name" value="NCX, central ion-binding region"/>
    <property type="match status" value="2"/>
</dbReference>
<feature type="transmembrane region" description="Helical" evidence="5">
    <location>
        <begin position="72"/>
        <end position="93"/>
    </location>
</feature>
<feature type="transmembrane region" description="Helical" evidence="5">
    <location>
        <begin position="173"/>
        <end position="196"/>
    </location>
</feature>
<proteinExistence type="predicted"/>
<dbReference type="InterPro" id="IPR004481">
    <property type="entry name" value="K/Na/Ca-exchanger"/>
</dbReference>
<gene>
    <name evidence="7" type="ORF">CWI84_09020</name>
</gene>
<evidence type="ECO:0000259" key="6">
    <source>
        <dbReference type="Pfam" id="PF01699"/>
    </source>
</evidence>
<sequence length="321" mass="34266">MMLSIIAVVVGLIVLVWSADRFVDGAAGLAKHLGMAPLLIGMVVIGFGTSAPEMVVSVLASMDGNPSLALGNAYGSNITNIALILGITALLAPIQVKSQVLRQEIPWLLGVTLLTAALLLDFTVSRWDAVILLAVFSGYMGWSIYTGMKNKNDVLEQEYSAELEQSQQSPGRAVFWLLVGLALLIVSSRALVWGAVNIAQAMGVSDLVIGLTIVAIGTSLPELASAIAATRKNEHDLALGNVLGSNMFNTLAVVGLAAVIKPMTLEDLVLYRDWPAMMLLTLLVFGFGFSRRGQGKIQRWQGGVLVLCYLAYTLYLLKTGF</sequence>
<dbReference type="GO" id="GO:0005262">
    <property type="term" value="F:calcium channel activity"/>
    <property type="evidence" value="ECO:0007669"/>
    <property type="project" value="TreeGrafter"/>
</dbReference>
<feature type="transmembrane region" description="Helical" evidence="5">
    <location>
        <begin position="34"/>
        <end position="60"/>
    </location>
</feature>
<feature type="transmembrane region" description="Helical" evidence="5">
    <location>
        <begin position="129"/>
        <end position="148"/>
    </location>
</feature>
<dbReference type="PANTHER" id="PTHR10846">
    <property type="entry name" value="SODIUM/POTASSIUM/CALCIUM EXCHANGER"/>
    <property type="match status" value="1"/>
</dbReference>